<dbReference type="Gene3D" id="3.40.1160.10">
    <property type="entry name" value="Acetylglutamate kinase-like"/>
    <property type="match status" value="1"/>
</dbReference>
<sequence length="217" mass="23209">MDDILIVKFGGSSISPPDLVRWVRAMEESQRPLILVPGGGPFADVVRDYQAQVGYDDDAAHHMAILAMEQFGRALVSLGEKLVPVATQEAIGKALDDGLVPVWMPAKLVLQAGEIHHDWSTTSDSLAAWLAGRYPGASLCLIKQIDLPEGRDLDAVSAAGVVDPSFVRQLHPATRVFIAGPSDLAMAGRRLAGGTVPGREVTPAHRPEECDLFEAAQ</sequence>
<evidence type="ECO:0000259" key="1">
    <source>
        <dbReference type="Pfam" id="PF00696"/>
    </source>
</evidence>
<organism evidence="2 3">
    <name type="scientific">Aureimonas populi</name>
    <dbReference type="NCBI Taxonomy" id="1701758"/>
    <lineage>
        <taxon>Bacteria</taxon>
        <taxon>Pseudomonadati</taxon>
        <taxon>Pseudomonadota</taxon>
        <taxon>Alphaproteobacteria</taxon>
        <taxon>Hyphomicrobiales</taxon>
        <taxon>Aurantimonadaceae</taxon>
        <taxon>Aureimonas</taxon>
    </lineage>
</organism>
<dbReference type="SUPFAM" id="SSF53633">
    <property type="entry name" value="Carbamate kinase-like"/>
    <property type="match status" value="1"/>
</dbReference>
<dbReference type="RefSeq" id="WP_209737076.1">
    <property type="nucleotide sequence ID" value="NZ_CP072611.1"/>
</dbReference>
<evidence type="ECO:0000313" key="3">
    <source>
        <dbReference type="Proteomes" id="UP001597371"/>
    </source>
</evidence>
<dbReference type="InterPro" id="IPR001048">
    <property type="entry name" value="Asp/Glu/Uridylate_kinase"/>
</dbReference>
<keyword evidence="2" id="KW-0808">Transferase</keyword>
<comment type="caution">
    <text evidence="2">The sequence shown here is derived from an EMBL/GenBank/DDBJ whole genome shotgun (WGS) entry which is preliminary data.</text>
</comment>
<dbReference type="InterPro" id="IPR018042">
    <property type="entry name" value="Aspartate_kinase_CS"/>
</dbReference>
<dbReference type="EMBL" id="JBHUIJ010000016">
    <property type="protein sequence ID" value="MFD2238408.1"/>
    <property type="molecule type" value="Genomic_DNA"/>
</dbReference>
<gene>
    <name evidence="2" type="ORF">ACFSKQ_13200</name>
</gene>
<evidence type="ECO:0000313" key="2">
    <source>
        <dbReference type="EMBL" id="MFD2238408.1"/>
    </source>
</evidence>
<proteinExistence type="predicted"/>
<keyword evidence="3" id="KW-1185">Reference proteome</keyword>
<reference evidence="3" key="1">
    <citation type="journal article" date="2019" name="Int. J. Syst. Evol. Microbiol.">
        <title>The Global Catalogue of Microorganisms (GCM) 10K type strain sequencing project: providing services to taxonomists for standard genome sequencing and annotation.</title>
        <authorList>
            <consortium name="The Broad Institute Genomics Platform"/>
            <consortium name="The Broad Institute Genome Sequencing Center for Infectious Disease"/>
            <person name="Wu L."/>
            <person name="Ma J."/>
        </authorList>
    </citation>
    <scope>NUCLEOTIDE SEQUENCE [LARGE SCALE GENOMIC DNA]</scope>
    <source>
        <strain evidence="3">ZS-35-S2</strain>
    </source>
</reference>
<feature type="domain" description="Aspartate/glutamate/uridylate kinase" evidence="1">
    <location>
        <begin position="4"/>
        <end position="134"/>
    </location>
</feature>
<accession>A0ABW5CRD4</accession>
<dbReference type="InterPro" id="IPR036393">
    <property type="entry name" value="AceGlu_kinase-like_sf"/>
</dbReference>
<keyword evidence="2" id="KW-0418">Kinase</keyword>
<name>A0ABW5CRD4_9HYPH</name>
<protein>
    <submittedName>
        <fullName evidence="2">Amino acid kinase</fullName>
    </submittedName>
</protein>
<dbReference type="PROSITE" id="PS00324">
    <property type="entry name" value="ASPARTOKINASE"/>
    <property type="match status" value="1"/>
</dbReference>
<dbReference type="Proteomes" id="UP001597371">
    <property type="component" value="Unassembled WGS sequence"/>
</dbReference>
<dbReference type="Pfam" id="PF00696">
    <property type="entry name" value="AA_kinase"/>
    <property type="match status" value="1"/>
</dbReference>
<dbReference type="GO" id="GO:0016301">
    <property type="term" value="F:kinase activity"/>
    <property type="evidence" value="ECO:0007669"/>
    <property type="project" value="UniProtKB-KW"/>
</dbReference>